<name>A0A9D1JE32_9FIRM</name>
<keyword evidence="6" id="KW-0472">Membrane</keyword>
<dbReference type="GO" id="GO:0030288">
    <property type="term" value="C:outer membrane-bounded periplasmic space"/>
    <property type="evidence" value="ECO:0007669"/>
    <property type="project" value="TreeGrafter"/>
</dbReference>
<dbReference type="PANTHER" id="PTHR32060">
    <property type="entry name" value="TAIL-SPECIFIC PROTEASE"/>
    <property type="match status" value="1"/>
</dbReference>
<dbReference type="Gene3D" id="3.30.750.44">
    <property type="match status" value="1"/>
</dbReference>
<dbReference type="InterPro" id="IPR041489">
    <property type="entry name" value="PDZ_6"/>
</dbReference>
<dbReference type="CDD" id="cd07560">
    <property type="entry name" value="Peptidase_S41_CPP"/>
    <property type="match status" value="1"/>
</dbReference>
<dbReference type="GO" id="GO:0006508">
    <property type="term" value="P:proteolysis"/>
    <property type="evidence" value="ECO:0007669"/>
    <property type="project" value="UniProtKB-KW"/>
</dbReference>
<evidence type="ECO:0000256" key="2">
    <source>
        <dbReference type="ARBA" id="ARBA00022670"/>
    </source>
</evidence>
<sequence length="415" mass="45238">MEEKSKKRFWKGVLTGALGMLLAIAIVIGVLVMSNSFVIGIVPNTSANTSQSGTVPISTAVRSKLDVLETYVKSSFLFDTDEENLANGVYKGYIAALNDPYSEYYTKEEYEEMNESIDGSYYGIGVMVTSDTQGRVSVVRVFENCPGAEAGILPNDYIVKVGDVEVTGMDLDEVVGYIKGAEGTTVKITVYRESDGEYHEMEVERRNVENPTVEHEMLENQIGYIQITEFDKVTVSQFQNALQDLENQGMNGVIIDIRSNPGGLLKTVVQILEGILPKGTIVYTQDKNGEGETYTSEGKTPFTKPMAVLINGNSASAAEIFAGAIKDYKLGTLIGTTTFGKGIVQTVLPLSDGSALKMTVSRYYTPSGVCIHETGIAPDIEVTLDESLQQQITIEKSQDTQLQKAIEVINSQITQ</sequence>
<comment type="caution">
    <text evidence="8">The sequence shown here is derived from an EMBL/GenBank/DDBJ whole genome shotgun (WGS) entry which is preliminary data.</text>
</comment>
<dbReference type="InterPro" id="IPR004447">
    <property type="entry name" value="Peptidase_S41A"/>
</dbReference>
<dbReference type="InterPro" id="IPR029045">
    <property type="entry name" value="ClpP/crotonase-like_dom_sf"/>
</dbReference>
<dbReference type="InterPro" id="IPR001478">
    <property type="entry name" value="PDZ"/>
</dbReference>
<dbReference type="SUPFAM" id="SSF50156">
    <property type="entry name" value="PDZ domain-like"/>
    <property type="match status" value="1"/>
</dbReference>
<proteinExistence type="inferred from homology"/>
<dbReference type="Gene3D" id="3.90.226.10">
    <property type="entry name" value="2-enoyl-CoA Hydratase, Chain A, domain 1"/>
    <property type="match status" value="1"/>
</dbReference>
<evidence type="ECO:0000256" key="4">
    <source>
        <dbReference type="ARBA" id="ARBA00022825"/>
    </source>
</evidence>
<evidence type="ECO:0000259" key="7">
    <source>
        <dbReference type="PROSITE" id="PS50106"/>
    </source>
</evidence>
<keyword evidence="6" id="KW-0812">Transmembrane</keyword>
<comment type="similarity">
    <text evidence="1 5">Belongs to the peptidase S41A family.</text>
</comment>
<organism evidence="8 9">
    <name type="scientific">Candidatus Fimimorpha faecalis</name>
    <dbReference type="NCBI Taxonomy" id="2840824"/>
    <lineage>
        <taxon>Bacteria</taxon>
        <taxon>Bacillati</taxon>
        <taxon>Bacillota</taxon>
        <taxon>Clostridia</taxon>
        <taxon>Eubacteriales</taxon>
        <taxon>Candidatus Fimimorpha</taxon>
    </lineage>
</organism>
<protein>
    <submittedName>
        <fullName evidence="8">S41 family peptidase</fullName>
    </submittedName>
</protein>
<dbReference type="GO" id="GO:0008236">
    <property type="term" value="F:serine-type peptidase activity"/>
    <property type="evidence" value="ECO:0007669"/>
    <property type="project" value="UniProtKB-KW"/>
</dbReference>
<dbReference type="InterPro" id="IPR036034">
    <property type="entry name" value="PDZ_sf"/>
</dbReference>
<dbReference type="SUPFAM" id="SSF52096">
    <property type="entry name" value="ClpP/crotonase"/>
    <property type="match status" value="1"/>
</dbReference>
<dbReference type="GO" id="GO:0007165">
    <property type="term" value="P:signal transduction"/>
    <property type="evidence" value="ECO:0007669"/>
    <property type="project" value="TreeGrafter"/>
</dbReference>
<dbReference type="InterPro" id="IPR005151">
    <property type="entry name" value="Tail-specific_protease"/>
</dbReference>
<evidence type="ECO:0000313" key="8">
    <source>
        <dbReference type="EMBL" id="HIR89116.1"/>
    </source>
</evidence>
<keyword evidence="4 5" id="KW-0720">Serine protease</keyword>
<evidence type="ECO:0000256" key="1">
    <source>
        <dbReference type="ARBA" id="ARBA00009179"/>
    </source>
</evidence>
<dbReference type="CDD" id="cd06782">
    <property type="entry name" value="cpPDZ_CPP-like"/>
    <property type="match status" value="1"/>
</dbReference>
<feature type="transmembrane region" description="Helical" evidence="6">
    <location>
        <begin position="12"/>
        <end position="33"/>
    </location>
</feature>
<dbReference type="Pfam" id="PF03572">
    <property type="entry name" value="Peptidase_S41"/>
    <property type="match status" value="1"/>
</dbReference>
<keyword evidence="3 5" id="KW-0378">Hydrolase</keyword>
<reference evidence="8" key="1">
    <citation type="submission" date="2020-10" db="EMBL/GenBank/DDBJ databases">
        <authorList>
            <person name="Gilroy R."/>
        </authorList>
    </citation>
    <scope>NUCLEOTIDE SEQUENCE</scope>
    <source>
        <strain evidence="8">ChiW13-3771</strain>
    </source>
</reference>
<dbReference type="GO" id="GO:0004175">
    <property type="term" value="F:endopeptidase activity"/>
    <property type="evidence" value="ECO:0007669"/>
    <property type="project" value="TreeGrafter"/>
</dbReference>
<dbReference type="Pfam" id="PF17820">
    <property type="entry name" value="PDZ_6"/>
    <property type="match status" value="1"/>
</dbReference>
<gene>
    <name evidence="8" type="ORF">IAC96_09220</name>
</gene>
<accession>A0A9D1JE32</accession>
<dbReference type="SMART" id="SM00228">
    <property type="entry name" value="PDZ"/>
    <property type="match status" value="1"/>
</dbReference>
<feature type="domain" description="PDZ" evidence="7">
    <location>
        <begin position="110"/>
        <end position="181"/>
    </location>
</feature>
<evidence type="ECO:0000256" key="5">
    <source>
        <dbReference type="RuleBase" id="RU004404"/>
    </source>
</evidence>
<reference evidence="8" key="2">
    <citation type="journal article" date="2021" name="PeerJ">
        <title>Extensive microbial diversity within the chicken gut microbiome revealed by metagenomics and culture.</title>
        <authorList>
            <person name="Gilroy R."/>
            <person name="Ravi A."/>
            <person name="Getino M."/>
            <person name="Pursley I."/>
            <person name="Horton D.L."/>
            <person name="Alikhan N.F."/>
            <person name="Baker D."/>
            <person name="Gharbi K."/>
            <person name="Hall N."/>
            <person name="Watson M."/>
            <person name="Adriaenssens E.M."/>
            <person name="Foster-Nyarko E."/>
            <person name="Jarju S."/>
            <person name="Secka A."/>
            <person name="Antonio M."/>
            <person name="Oren A."/>
            <person name="Chaudhuri R.R."/>
            <person name="La Ragione R."/>
            <person name="Hildebrand F."/>
            <person name="Pallen M.J."/>
        </authorList>
    </citation>
    <scope>NUCLEOTIDE SEQUENCE</scope>
    <source>
        <strain evidence="8">ChiW13-3771</strain>
    </source>
</reference>
<dbReference type="Gene3D" id="2.30.42.10">
    <property type="match status" value="1"/>
</dbReference>
<dbReference type="PANTHER" id="PTHR32060:SF30">
    <property type="entry name" value="CARBOXY-TERMINAL PROCESSING PROTEASE CTPA"/>
    <property type="match status" value="1"/>
</dbReference>
<dbReference type="NCBIfam" id="TIGR00225">
    <property type="entry name" value="prc"/>
    <property type="match status" value="1"/>
</dbReference>
<keyword evidence="2 5" id="KW-0645">Protease</keyword>
<dbReference type="EMBL" id="DVHN01000121">
    <property type="protein sequence ID" value="HIR89116.1"/>
    <property type="molecule type" value="Genomic_DNA"/>
</dbReference>
<dbReference type="Proteomes" id="UP000824201">
    <property type="component" value="Unassembled WGS sequence"/>
</dbReference>
<keyword evidence="6" id="KW-1133">Transmembrane helix</keyword>
<evidence type="ECO:0000313" key="9">
    <source>
        <dbReference type="Proteomes" id="UP000824201"/>
    </source>
</evidence>
<evidence type="ECO:0000256" key="3">
    <source>
        <dbReference type="ARBA" id="ARBA00022801"/>
    </source>
</evidence>
<dbReference type="AlphaFoldDB" id="A0A9D1JE32"/>
<dbReference type="SMART" id="SM00245">
    <property type="entry name" value="TSPc"/>
    <property type="match status" value="1"/>
</dbReference>
<dbReference type="PROSITE" id="PS50106">
    <property type="entry name" value="PDZ"/>
    <property type="match status" value="1"/>
</dbReference>
<evidence type="ECO:0000256" key="6">
    <source>
        <dbReference type="SAM" id="Phobius"/>
    </source>
</evidence>